<keyword evidence="3" id="KW-1185">Reference proteome</keyword>
<feature type="non-terminal residue" evidence="2">
    <location>
        <position position="332"/>
    </location>
</feature>
<dbReference type="Proteomes" id="UP000703661">
    <property type="component" value="Unassembled WGS sequence"/>
</dbReference>
<sequence length="332" mass="37292">MAFAVRRRRPNYYPFNIDAGQDEHLYFPTVIEPYRKAANQGHATAQNNLELACISGEEIGGSEHSTTALVDVDWGFLDPVAIFDQDITPPIAKYALPEVGERITSTPQLAYCLSLLHFDTDEKVRLQALAADVVRAFIRDEHKKPETVAEVVCLAAVLERDDFRDLLQAFLVGIEQSGFLDINLLDGLTQLIRNSMPGYLDADDLIKILELLNKHIKDNHDLSIRHPYRLALTISCLLDSMVDSQVEGLSREHLHVPLHEYLEELHDSSDPYLSYQAAYAHQALRYIPDDETILQSMMRRTGKVAQGISGVVSGVKALDLVGFIEELQNVQQ</sequence>
<accession>A0A9P6SWF1</accession>
<evidence type="ECO:0000259" key="1">
    <source>
        <dbReference type="Pfam" id="PF23948"/>
    </source>
</evidence>
<proteinExistence type="predicted"/>
<dbReference type="InterPro" id="IPR056251">
    <property type="entry name" value="Arm_rpt_dom"/>
</dbReference>
<name>A0A9P6SWF1_9FUNG</name>
<dbReference type="EMBL" id="JAAAID010002048">
    <property type="protein sequence ID" value="KAG0008091.1"/>
    <property type="molecule type" value="Genomic_DNA"/>
</dbReference>
<dbReference type="AlphaFoldDB" id="A0A9P6SWF1"/>
<reference evidence="2" key="1">
    <citation type="journal article" date="2020" name="Fungal Divers.">
        <title>Resolving the Mortierellaceae phylogeny through synthesis of multi-gene phylogenetics and phylogenomics.</title>
        <authorList>
            <person name="Vandepol N."/>
            <person name="Liber J."/>
            <person name="Desiro A."/>
            <person name="Na H."/>
            <person name="Kennedy M."/>
            <person name="Barry K."/>
            <person name="Grigoriev I.V."/>
            <person name="Miller A.N."/>
            <person name="O'Donnell K."/>
            <person name="Stajich J.E."/>
            <person name="Bonito G."/>
        </authorList>
    </citation>
    <scope>NUCLEOTIDE SEQUENCE</scope>
    <source>
        <strain evidence="2">NRRL 2769</strain>
    </source>
</reference>
<gene>
    <name evidence="2" type="ORF">BGZ80_003858</name>
</gene>
<organism evidence="2 3">
    <name type="scientific">Entomortierella chlamydospora</name>
    <dbReference type="NCBI Taxonomy" id="101097"/>
    <lineage>
        <taxon>Eukaryota</taxon>
        <taxon>Fungi</taxon>
        <taxon>Fungi incertae sedis</taxon>
        <taxon>Mucoromycota</taxon>
        <taxon>Mortierellomycotina</taxon>
        <taxon>Mortierellomycetes</taxon>
        <taxon>Mortierellales</taxon>
        <taxon>Mortierellaceae</taxon>
        <taxon>Entomortierella</taxon>
    </lineage>
</organism>
<dbReference type="Pfam" id="PF23948">
    <property type="entry name" value="ARM_5"/>
    <property type="match status" value="1"/>
</dbReference>
<feature type="domain" description="Arm-like repeat" evidence="1">
    <location>
        <begin position="101"/>
        <end position="330"/>
    </location>
</feature>
<protein>
    <recommendedName>
        <fullName evidence="1">Arm-like repeat domain-containing protein</fullName>
    </recommendedName>
</protein>
<evidence type="ECO:0000313" key="2">
    <source>
        <dbReference type="EMBL" id="KAG0008091.1"/>
    </source>
</evidence>
<comment type="caution">
    <text evidence="2">The sequence shown here is derived from an EMBL/GenBank/DDBJ whole genome shotgun (WGS) entry which is preliminary data.</text>
</comment>
<evidence type="ECO:0000313" key="3">
    <source>
        <dbReference type="Proteomes" id="UP000703661"/>
    </source>
</evidence>